<protein>
    <submittedName>
        <fullName evidence="2">Uncharacterized protein</fullName>
    </submittedName>
</protein>
<reference evidence="2" key="1">
    <citation type="journal article" date="2020" name="Stud. Mycol.">
        <title>101 Dothideomycetes genomes: a test case for predicting lifestyles and emergence of pathogens.</title>
        <authorList>
            <person name="Haridas S."/>
            <person name="Albert R."/>
            <person name="Binder M."/>
            <person name="Bloem J."/>
            <person name="Labutti K."/>
            <person name="Salamov A."/>
            <person name="Andreopoulos B."/>
            <person name="Baker S."/>
            <person name="Barry K."/>
            <person name="Bills G."/>
            <person name="Bluhm B."/>
            <person name="Cannon C."/>
            <person name="Castanera R."/>
            <person name="Culley D."/>
            <person name="Daum C."/>
            <person name="Ezra D."/>
            <person name="Gonzalez J."/>
            <person name="Henrissat B."/>
            <person name="Kuo A."/>
            <person name="Liang C."/>
            <person name="Lipzen A."/>
            <person name="Lutzoni F."/>
            <person name="Magnuson J."/>
            <person name="Mondo S."/>
            <person name="Nolan M."/>
            <person name="Ohm R."/>
            <person name="Pangilinan J."/>
            <person name="Park H.-J."/>
            <person name="Ramirez L."/>
            <person name="Alfaro M."/>
            <person name="Sun H."/>
            <person name="Tritt A."/>
            <person name="Yoshinaga Y."/>
            <person name="Zwiers L.-H."/>
            <person name="Turgeon B."/>
            <person name="Goodwin S."/>
            <person name="Spatafora J."/>
            <person name="Crous P."/>
            <person name="Grigoriev I."/>
        </authorList>
    </citation>
    <scope>NUCLEOTIDE SEQUENCE</scope>
    <source>
        <strain evidence="2">CBS 379.55</strain>
    </source>
</reference>
<dbReference type="GeneID" id="54554418"/>
<dbReference type="RefSeq" id="XP_033649819.1">
    <property type="nucleotide sequence ID" value="XM_033801243.1"/>
</dbReference>
<sequence>MGAILSCISCFHDDGSSPGHSFLSATSLADSAPPPNPTSNILSPIQEETPPEAAPATELREMAPPERPKTPHLQPVAPSNAPSTINLADEEE</sequence>
<evidence type="ECO:0000313" key="3">
    <source>
        <dbReference type="Proteomes" id="UP000800097"/>
    </source>
</evidence>
<dbReference type="EMBL" id="ML986523">
    <property type="protein sequence ID" value="KAF2272280.1"/>
    <property type="molecule type" value="Genomic_DNA"/>
</dbReference>
<name>A0A6A6J6S1_WESOR</name>
<feature type="compositionally biased region" description="Basic and acidic residues" evidence="1">
    <location>
        <begin position="58"/>
        <end position="69"/>
    </location>
</feature>
<gene>
    <name evidence="2" type="ORF">EI97DRAFT_462067</name>
</gene>
<feature type="region of interest" description="Disordered" evidence="1">
    <location>
        <begin position="14"/>
        <end position="92"/>
    </location>
</feature>
<organism evidence="2 3">
    <name type="scientific">Westerdykella ornata</name>
    <dbReference type="NCBI Taxonomy" id="318751"/>
    <lineage>
        <taxon>Eukaryota</taxon>
        <taxon>Fungi</taxon>
        <taxon>Dikarya</taxon>
        <taxon>Ascomycota</taxon>
        <taxon>Pezizomycotina</taxon>
        <taxon>Dothideomycetes</taxon>
        <taxon>Pleosporomycetidae</taxon>
        <taxon>Pleosporales</taxon>
        <taxon>Sporormiaceae</taxon>
        <taxon>Westerdykella</taxon>
    </lineage>
</organism>
<proteinExistence type="predicted"/>
<dbReference type="Proteomes" id="UP000800097">
    <property type="component" value="Unassembled WGS sequence"/>
</dbReference>
<evidence type="ECO:0000313" key="2">
    <source>
        <dbReference type="EMBL" id="KAF2272280.1"/>
    </source>
</evidence>
<dbReference type="AlphaFoldDB" id="A0A6A6J6S1"/>
<keyword evidence="3" id="KW-1185">Reference proteome</keyword>
<accession>A0A6A6J6S1</accession>
<evidence type="ECO:0000256" key="1">
    <source>
        <dbReference type="SAM" id="MobiDB-lite"/>
    </source>
</evidence>